<comment type="caution">
    <text evidence="1">The sequence shown here is derived from an EMBL/GenBank/DDBJ whole genome shotgun (WGS) entry which is preliminary data.</text>
</comment>
<accession>A0ABD5YFR5</accession>
<evidence type="ECO:0000313" key="2">
    <source>
        <dbReference type="Proteomes" id="UP001596390"/>
    </source>
</evidence>
<evidence type="ECO:0000313" key="1">
    <source>
        <dbReference type="EMBL" id="MFC7188204.1"/>
    </source>
</evidence>
<gene>
    <name evidence="1" type="ORF">ACFQMK_15245</name>
</gene>
<dbReference type="AlphaFoldDB" id="A0ABD5YFR5"/>
<dbReference type="EMBL" id="JBHSZZ010000077">
    <property type="protein sequence ID" value="MFC7188204.1"/>
    <property type="molecule type" value="Genomic_DNA"/>
</dbReference>
<organism evidence="1 2">
    <name type="scientific">Halorubrum yunnanense</name>
    <dbReference type="NCBI Taxonomy" id="1526162"/>
    <lineage>
        <taxon>Archaea</taxon>
        <taxon>Methanobacteriati</taxon>
        <taxon>Methanobacteriota</taxon>
        <taxon>Stenosarchaea group</taxon>
        <taxon>Halobacteria</taxon>
        <taxon>Halobacteriales</taxon>
        <taxon>Haloferacaceae</taxon>
        <taxon>Halorubrum</taxon>
    </lineage>
</organism>
<dbReference type="InterPro" id="IPR036390">
    <property type="entry name" value="WH_DNA-bd_sf"/>
</dbReference>
<name>A0ABD5YFR5_9EURY</name>
<reference evidence="1 2" key="1">
    <citation type="journal article" date="2019" name="Int. J. Syst. Evol. Microbiol.">
        <title>The Global Catalogue of Microorganisms (GCM) 10K type strain sequencing project: providing services to taxonomists for standard genome sequencing and annotation.</title>
        <authorList>
            <consortium name="The Broad Institute Genomics Platform"/>
            <consortium name="The Broad Institute Genome Sequencing Center for Infectious Disease"/>
            <person name="Wu L."/>
            <person name="Ma J."/>
        </authorList>
    </citation>
    <scope>NUCLEOTIDE SEQUENCE [LARGE SCALE GENOMIC DNA]</scope>
    <source>
        <strain evidence="1 2">Q85</strain>
    </source>
</reference>
<proteinExistence type="predicted"/>
<dbReference type="RefSeq" id="WP_267665646.1">
    <property type="nucleotide sequence ID" value="NZ_JAODIX010000077.1"/>
</dbReference>
<sequence length="115" mass="12907">MYHGPNGQVNTAVKITEVVMRQLNTTDLEVLTVLAEGGRNVSPNIAVEIDKNRAYLNTRVLMLLDYDLVTRVGPSKNSGLYEITEKGQIVVEYRDQFDPQAKSEFTELIDAKYDG</sequence>
<keyword evidence="2" id="KW-1185">Reference proteome</keyword>
<dbReference type="InterPro" id="IPR036388">
    <property type="entry name" value="WH-like_DNA-bd_sf"/>
</dbReference>
<dbReference type="Proteomes" id="UP001596390">
    <property type="component" value="Unassembled WGS sequence"/>
</dbReference>
<protein>
    <submittedName>
        <fullName evidence="1">ArsR family transcriptional regulator</fullName>
    </submittedName>
</protein>
<dbReference type="SUPFAM" id="SSF46785">
    <property type="entry name" value="Winged helix' DNA-binding domain"/>
    <property type="match status" value="1"/>
</dbReference>
<dbReference type="Gene3D" id="1.10.10.10">
    <property type="entry name" value="Winged helix-like DNA-binding domain superfamily/Winged helix DNA-binding domain"/>
    <property type="match status" value="1"/>
</dbReference>